<evidence type="ECO:0000313" key="3">
    <source>
        <dbReference type="Proteomes" id="UP000534870"/>
    </source>
</evidence>
<keyword evidence="1" id="KW-0472">Membrane</keyword>
<dbReference type="EMBL" id="JABXXP010000080">
    <property type="protein sequence ID" value="NVN10832.1"/>
    <property type="molecule type" value="Genomic_DNA"/>
</dbReference>
<accession>A0A7Y7IV31</accession>
<dbReference type="Proteomes" id="UP000534870">
    <property type="component" value="Unassembled WGS sequence"/>
</dbReference>
<evidence type="ECO:0000256" key="1">
    <source>
        <dbReference type="SAM" id="Phobius"/>
    </source>
</evidence>
<reference evidence="2 3" key="1">
    <citation type="submission" date="2020-06" db="EMBL/GenBank/DDBJ databases">
        <title>Description of novel acetic acid bacteria.</title>
        <authorList>
            <person name="Sombolestani A."/>
        </authorList>
    </citation>
    <scope>NUCLEOTIDE SEQUENCE [LARGE SCALE GENOMIC DNA]</scope>
    <source>
        <strain evidence="2 3">LMG 31431</strain>
    </source>
</reference>
<dbReference type="RefSeq" id="WP_176639588.1">
    <property type="nucleotide sequence ID" value="NZ_JABXXP010000080.1"/>
</dbReference>
<comment type="caution">
    <text evidence="2">The sequence shown here is derived from an EMBL/GenBank/DDBJ whole genome shotgun (WGS) entry which is preliminary data.</text>
</comment>
<organism evidence="2 3">
    <name type="scientific">Nguyenibacter vanlangensis</name>
    <dbReference type="NCBI Taxonomy" id="1216886"/>
    <lineage>
        <taxon>Bacteria</taxon>
        <taxon>Pseudomonadati</taxon>
        <taxon>Pseudomonadota</taxon>
        <taxon>Alphaproteobacteria</taxon>
        <taxon>Acetobacterales</taxon>
        <taxon>Acetobacteraceae</taxon>
        <taxon>Nguyenibacter</taxon>
    </lineage>
</organism>
<feature type="transmembrane region" description="Helical" evidence="1">
    <location>
        <begin position="12"/>
        <end position="33"/>
    </location>
</feature>
<keyword evidence="1" id="KW-0812">Transmembrane</keyword>
<dbReference type="AlphaFoldDB" id="A0A7Y7IV31"/>
<feature type="transmembrane region" description="Helical" evidence="1">
    <location>
        <begin position="45"/>
        <end position="65"/>
    </location>
</feature>
<name>A0A7Y7IV31_9PROT</name>
<evidence type="ECO:0000313" key="2">
    <source>
        <dbReference type="EMBL" id="NVN10832.1"/>
    </source>
</evidence>
<sequence>MAIGSAAARVGIVLVSVLATATMLYLSGVAVGMNVSHGGFMSGSWVGRHIGLIVLPLLAPLQVLVRVRARRVRRAAQGENAGDF</sequence>
<keyword evidence="1" id="KW-1133">Transmembrane helix</keyword>
<protein>
    <submittedName>
        <fullName evidence="2">Uncharacterized protein</fullName>
    </submittedName>
</protein>
<proteinExistence type="predicted"/>
<gene>
    <name evidence="2" type="ORF">HUK84_06685</name>
</gene>